<dbReference type="Pfam" id="PF22178">
    <property type="entry name" value="Gp5_trimer_C"/>
    <property type="match status" value="1"/>
</dbReference>
<feature type="domain" description="Gp5/Type VI secretion system Vgr protein OB-fold" evidence="4">
    <location>
        <begin position="218"/>
        <end position="287"/>
    </location>
</feature>
<evidence type="ECO:0000256" key="3">
    <source>
        <dbReference type="ARBA" id="ARBA00022525"/>
    </source>
</evidence>
<dbReference type="PANTHER" id="PTHR32305">
    <property type="match status" value="1"/>
</dbReference>
<dbReference type="SUPFAM" id="SSF69279">
    <property type="entry name" value="Phage tail proteins"/>
    <property type="match status" value="1"/>
</dbReference>
<keyword evidence="3" id="KW-0964">Secreted</keyword>
<dbReference type="PANTHER" id="PTHR32305:SF15">
    <property type="entry name" value="PROTEIN RHSA-RELATED"/>
    <property type="match status" value="1"/>
</dbReference>
<dbReference type="InterPro" id="IPR006531">
    <property type="entry name" value="Gp5/Vgr_OB"/>
</dbReference>
<evidence type="ECO:0000256" key="1">
    <source>
        <dbReference type="ARBA" id="ARBA00004613"/>
    </source>
</evidence>
<reference evidence="6 7" key="1">
    <citation type="submission" date="2016-02" db="EMBL/GenBank/DDBJ databases">
        <title>Complete genome sequence of Halocynthiibacter arcticus PAMC 20958t from arctic marine sediment.</title>
        <authorList>
            <person name="Lee Y.M."/>
            <person name="Baek K."/>
            <person name="Lee H.K."/>
            <person name="Shin S.C."/>
        </authorList>
    </citation>
    <scope>NUCLEOTIDE SEQUENCE [LARGE SCALE GENOMIC DNA]</scope>
    <source>
        <strain evidence="6">PAMC 20958</strain>
    </source>
</reference>
<name>A0A126UXB1_9RHOB</name>
<dbReference type="InterPro" id="IPR054030">
    <property type="entry name" value="Gp5_Vgr_C"/>
</dbReference>
<dbReference type="Gene3D" id="2.40.50.230">
    <property type="entry name" value="Gp5 N-terminal domain"/>
    <property type="match status" value="1"/>
</dbReference>
<evidence type="ECO:0000259" key="4">
    <source>
        <dbReference type="Pfam" id="PF04717"/>
    </source>
</evidence>
<dbReference type="AlphaFoldDB" id="A0A126UXB1"/>
<evidence type="ECO:0000313" key="6">
    <source>
        <dbReference type="EMBL" id="AML50712.1"/>
    </source>
</evidence>
<evidence type="ECO:0000313" key="7">
    <source>
        <dbReference type="Proteomes" id="UP000070371"/>
    </source>
</evidence>
<dbReference type="InterPro" id="IPR037026">
    <property type="entry name" value="Vgr_OB-fold_dom_sf"/>
</dbReference>
<gene>
    <name evidence="6" type="ORF">RC74_04915</name>
</gene>
<dbReference type="OrthoDB" id="9762420at2"/>
<evidence type="ECO:0000259" key="5">
    <source>
        <dbReference type="Pfam" id="PF22178"/>
    </source>
</evidence>
<dbReference type="EMBL" id="CP014327">
    <property type="protein sequence ID" value="AML50712.1"/>
    <property type="molecule type" value="Genomic_DNA"/>
</dbReference>
<dbReference type="InterPro" id="IPR017847">
    <property type="entry name" value="T6SS_RhsGE_Vgr_subset"/>
</dbReference>
<dbReference type="STRING" id="1579316.RC74_04915"/>
<proteinExistence type="inferred from homology"/>
<dbReference type="GO" id="GO:0005576">
    <property type="term" value="C:extracellular region"/>
    <property type="evidence" value="ECO:0007669"/>
    <property type="project" value="UniProtKB-SubCell"/>
</dbReference>
<dbReference type="Pfam" id="PF04717">
    <property type="entry name" value="Phage_base_V"/>
    <property type="match status" value="1"/>
</dbReference>
<dbReference type="KEGG" id="hat:RC74_04915"/>
<dbReference type="SUPFAM" id="SSF69255">
    <property type="entry name" value="gp5 N-terminal domain-like"/>
    <property type="match status" value="1"/>
</dbReference>
<dbReference type="InterPro" id="IPR050708">
    <property type="entry name" value="T6SS_VgrG/RHS"/>
</dbReference>
<dbReference type="InterPro" id="IPR006533">
    <property type="entry name" value="T6SS_Vgr_RhsGE"/>
</dbReference>
<dbReference type="NCBIfam" id="TIGR03361">
    <property type="entry name" value="VI_Rhs_Vgr"/>
    <property type="match status" value="1"/>
</dbReference>
<comment type="subcellular location">
    <subcellularLocation>
        <location evidence="1">Secreted</location>
    </subcellularLocation>
</comment>
<accession>A0A126UXB1</accession>
<keyword evidence="7" id="KW-1185">Reference proteome</keyword>
<dbReference type="Proteomes" id="UP000070371">
    <property type="component" value="Chromosome"/>
</dbReference>
<sequence>MVLADSIAAHSNVKVDSKLPFRDDEAELQLDHFYRWDAAEKVVSGKVTLDDYNFERPKADLTSVASKDSGSHTYSDYEIYKYPGRYLETEVGENFSKYQMDATAAAFQSWSAEGNILNLGVGDTFELIDHPRHDTGSEDFMITELKQYFLLEAGSGSKIKPLLKEREAFGLSEYEHTRIQCKVVRKDAAFRMPEITPKPEIHGVQTAVVTGPSGEEIHTDKYGRIRVQFHWDREGKYDDKTTCWIRTMMPVAGKNWGTIAIPRIGHEVVIQFEEGNPDRPICTGVLYNADNMPPYELPKNATRMGMKTNSSKSGGGFSELMFEDKKGDELVRFQSEKDYVQTIKNSAHVKVGYPYEDDCLKAEADGEKSMKVEIENNLDEIIEKGNHTFTVSAGEQTIAIKKDKTETIEGKSTQVIIGNVTETVKEGNVTREIKSGNESTTISMGNFTLDTKAGKIDMTAMQSITLKVGPSSIKIDPSGVTIKGPMIKIEGTAMIEAKAPMTQVKGDAMLVLKGGLTTIN</sequence>
<dbReference type="SUPFAM" id="SSF69349">
    <property type="entry name" value="Phage fibre proteins"/>
    <property type="match status" value="1"/>
</dbReference>
<dbReference type="NCBIfam" id="TIGR01646">
    <property type="entry name" value="vgr_GE"/>
    <property type="match status" value="1"/>
</dbReference>
<evidence type="ECO:0000256" key="2">
    <source>
        <dbReference type="ARBA" id="ARBA00005558"/>
    </source>
</evidence>
<dbReference type="Gene3D" id="4.10.220.110">
    <property type="match status" value="1"/>
</dbReference>
<comment type="similarity">
    <text evidence="2">Belongs to the VgrG protein family.</text>
</comment>
<protein>
    <submittedName>
        <fullName evidence="6">Uncharacterized protein</fullName>
    </submittedName>
</protein>
<feature type="domain" description="Gp5/Type VI secretion system Vgr C-terminal trimerisation" evidence="5">
    <location>
        <begin position="304"/>
        <end position="352"/>
    </location>
</feature>
<dbReference type="Pfam" id="PF05954">
    <property type="entry name" value="Phage_GPD"/>
    <property type="match status" value="1"/>
</dbReference>
<organism evidence="6 7">
    <name type="scientific">Falsihalocynthiibacter arcticus</name>
    <dbReference type="NCBI Taxonomy" id="1579316"/>
    <lineage>
        <taxon>Bacteria</taxon>
        <taxon>Pseudomonadati</taxon>
        <taxon>Pseudomonadota</taxon>
        <taxon>Alphaproteobacteria</taxon>
        <taxon>Rhodobacterales</taxon>
        <taxon>Roseobacteraceae</taxon>
        <taxon>Falsihalocynthiibacter</taxon>
    </lineage>
</organism>